<reference evidence="12" key="1">
    <citation type="submission" date="2020-11" db="EMBL/GenBank/DDBJ databases">
        <authorList>
            <person name="Tran Van P."/>
        </authorList>
    </citation>
    <scope>NUCLEOTIDE SEQUENCE</scope>
</reference>
<keyword evidence="13" id="KW-1185">Reference proteome</keyword>
<dbReference type="GO" id="GO:0005886">
    <property type="term" value="C:plasma membrane"/>
    <property type="evidence" value="ECO:0007669"/>
    <property type="project" value="UniProtKB-SubCell"/>
</dbReference>
<dbReference type="GO" id="GO:0007032">
    <property type="term" value="P:endosome organization"/>
    <property type="evidence" value="ECO:0007669"/>
    <property type="project" value="TreeGrafter"/>
</dbReference>
<protein>
    <recommendedName>
        <fullName evidence="9">Phosphatidylinositol 4-kinase type 2</fullName>
        <ecNumber evidence="9">2.7.1.67</ecNumber>
    </recommendedName>
</protein>
<dbReference type="EC" id="2.7.1.67" evidence="9"/>
<name>A0A7R9BQ99_9CRUS</name>
<evidence type="ECO:0000313" key="12">
    <source>
        <dbReference type="EMBL" id="CAD7278026.1"/>
    </source>
</evidence>
<dbReference type="EMBL" id="OA883125">
    <property type="protein sequence ID" value="CAD7278026.1"/>
    <property type="molecule type" value="Genomic_DNA"/>
</dbReference>
<organism evidence="12">
    <name type="scientific">Notodromas monacha</name>
    <dbReference type="NCBI Taxonomy" id="399045"/>
    <lineage>
        <taxon>Eukaryota</taxon>
        <taxon>Metazoa</taxon>
        <taxon>Ecdysozoa</taxon>
        <taxon>Arthropoda</taxon>
        <taxon>Crustacea</taxon>
        <taxon>Oligostraca</taxon>
        <taxon>Ostracoda</taxon>
        <taxon>Podocopa</taxon>
        <taxon>Podocopida</taxon>
        <taxon>Cypridocopina</taxon>
        <taxon>Cypridoidea</taxon>
        <taxon>Cyprididae</taxon>
        <taxon>Notodromas</taxon>
    </lineage>
</organism>
<dbReference type="GO" id="GO:0005768">
    <property type="term" value="C:endosome"/>
    <property type="evidence" value="ECO:0007669"/>
    <property type="project" value="TreeGrafter"/>
</dbReference>
<gene>
    <name evidence="12" type="ORF">NMOB1V02_LOCUS5741</name>
</gene>
<keyword evidence="7 9" id="KW-0067">ATP-binding</keyword>
<keyword evidence="8 9" id="KW-0472">Membrane</keyword>
<comment type="subcellular location">
    <subcellularLocation>
        <location evidence="1">Cell membrane</location>
    </subcellularLocation>
    <subcellularLocation>
        <location evidence="9">Membrane</location>
        <topology evidence="9">Peripheral membrane protein</topology>
    </subcellularLocation>
</comment>
<dbReference type="PANTHER" id="PTHR12865:SF1">
    <property type="entry name" value="PHOSPHATIDYLINOSITOL 4-KINASE TYPE 2"/>
    <property type="match status" value="1"/>
</dbReference>
<dbReference type="GO" id="GO:0005765">
    <property type="term" value="C:lysosomal membrane"/>
    <property type="evidence" value="ECO:0007669"/>
    <property type="project" value="TreeGrafter"/>
</dbReference>
<evidence type="ECO:0000259" key="11">
    <source>
        <dbReference type="PROSITE" id="PS50290"/>
    </source>
</evidence>
<evidence type="ECO:0000256" key="2">
    <source>
        <dbReference type="ARBA" id="ARBA00008941"/>
    </source>
</evidence>
<dbReference type="AlphaFoldDB" id="A0A7R9BQ99"/>
<dbReference type="GO" id="GO:0004430">
    <property type="term" value="F:1-phosphatidylinositol 4-kinase activity"/>
    <property type="evidence" value="ECO:0007669"/>
    <property type="project" value="UniProtKB-UniRule"/>
</dbReference>
<evidence type="ECO:0000256" key="5">
    <source>
        <dbReference type="ARBA" id="ARBA00022741"/>
    </source>
</evidence>
<dbReference type="PROSITE" id="PS50290">
    <property type="entry name" value="PI3_4_KINASE_3"/>
    <property type="match status" value="1"/>
</dbReference>
<evidence type="ECO:0000256" key="6">
    <source>
        <dbReference type="ARBA" id="ARBA00022777"/>
    </source>
</evidence>
<dbReference type="Proteomes" id="UP000678499">
    <property type="component" value="Unassembled WGS sequence"/>
</dbReference>
<dbReference type="PANTHER" id="PTHR12865">
    <property type="entry name" value="PHOSPHATIDYLINOSITOL 4-KINASE TYPE-II"/>
    <property type="match status" value="1"/>
</dbReference>
<evidence type="ECO:0000256" key="7">
    <source>
        <dbReference type="ARBA" id="ARBA00022840"/>
    </source>
</evidence>
<keyword evidence="5 9" id="KW-0547">Nucleotide-binding</keyword>
<feature type="region of interest" description="Disordered" evidence="10">
    <location>
        <begin position="1"/>
        <end position="30"/>
    </location>
</feature>
<feature type="domain" description="PI3K/PI4K catalytic" evidence="11">
    <location>
        <begin position="145"/>
        <end position="477"/>
    </location>
</feature>
<dbReference type="InterPro" id="IPR000403">
    <property type="entry name" value="PI3/4_kinase_cat_dom"/>
</dbReference>
<dbReference type="GO" id="GO:0005802">
    <property type="term" value="C:trans-Golgi network"/>
    <property type="evidence" value="ECO:0007669"/>
    <property type="project" value="TreeGrafter"/>
</dbReference>
<feature type="compositionally biased region" description="Low complexity" evidence="10">
    <location>
        <begin position="49"/>
        <end position="74"/>
    </location>
</feature>
<dbReference type="Pfam" id="PF00454">
    <property type="entry name" value="PI3_PI4_kinase"/>
    <property type="match status" value="1"/>
</dbReference>
<evidence type="ECO:0000256" key="1">
    <source>
        <dbReference type="ARBA" id="ARBA00004236"/>
    </source>
</evidence>
<sequence length="506" mass="56970">MSSSSHPVPFIVSGRAAAGGGEPEPEPNSKNILVAVDDEIVVGDDPSGRVRVPSSSSSVATDESSSTSASVTVPDVGYQQPGALRYLAADSQYVAGSSRRSNSVTRENQPLLGARMEMEMFHNNFPDDPEFAEVIASVETAIDAGIFPERISQGTSGSYFAKNPDAKPVGVFKPKDEEVYGRLNPKWTKWIQGMCCPCCFGRSCLVPNQGYLSEAGASLVDEKLGLGLVPKTKVVRLASDSFNYMRLDREKSRAKKMVYEKFPKVGKHFHRLGLPPKVGSLQMFVEKYRGAEEWLRRFETEPLPPNLARDFQQQFEKLVCLDYIIRNTDRGNDNWLIRYDKGPTEISADGGNAGWSVLTDNASIKIAAIDHGLAFPFKHPDSWRAYPYHWSWLSYAKEPFSVETRDLLLPKLDDDNFTEELIEDLKRLFKTDKDYNRHTFERQMSVLRGQVLNLRAALKERKSPVQLVQMPVQTVERTEPDPAMTVRIKDALRQRFQPRSPFFSWF</sequence>
<proteinExistence type="inferred from homology"/>
<evidence type="ECO:0000256" key="3">
    <source>
        <dbReference type="ARBA" id="ARBA00022475"/>
    </source>
</evidence>
<keyword evidence="3" id="KW-1003">Cell membrane</keyword>
<comment type="catalytic activity">
    <reaction evidence="9">
        <text>a 1,2-diacyl-sn-glycero-3-phospho-(1D-myo-inositol) + ATP = a 1,2-diacyl-sn-glycero-3-phospho-(1D-myo-inositol 4-phosphate) + ADP + H(+)</text>
        <dbReference type="Rhea" id="RHEA:19877"/>
        <dbReference type="ChEBI" id="CHEBI:15378"/>
        <dbReference type="ChEBI" id="CHEBI:30616"/>
        <dbReference type="ChEBI" id="CHEBI:57880"/>
        <dbReference type="ChEBI" id="CHEBI:58178"/>
        <dbReference type="ChEBI" id="CHEBI:456216"/>
        <dbReference type="EC" id="2.7.1.67"/>
    </reaction>
</comment>
<dbReference type="GO" id="GO:0046854">
    <property type="term" value="P:phosphatidylinositol phosphate biosynthetic process"/>
    <property type="evidence" value="ECO:0007669"/>
    <property type="project" value="UniProtKB-UniRule"/>
</dbReference>
<evidence type="ECO:0000256" key="4">
    <source>
        <dbReference type="ARBA" id="ARBA00022679"/>
    </source>
</evidence>
<evidence type="ECO:0000313" key="13">
    <source>
        <dbReference type="Proteomes" id="UP000678499"/>
    </source>
</evidence>
<dbReference type="GO" id="GO:0007030">
    <property type="term" value="P:Golgi organization"/>
    <property type="evidence" value="ECO:0007669"/>
    <property type="project" value="TreeGrafter"/>
</dbReference>
<dbReference type="InterPro" id="IPR039756">
    <property type="entry name" value="Lsb6/PI4K2"/>
</dbReference>
<dbReference type="GO" id="GO:0005524">
    <property type="term" value="F:ATP binding"/>
    <property type="evidence" value="ECO:0007669"/>
    <property type="project" value="UniProtKB-UniRule"/>
</dbReference>
<accession>A0A7R9BQ99</accession>
<feature type="region of interest" description="Disordered" evidence="10">
    <location>
        <begin position="43"/>
        <end position="74"/>
    </location>
</feature>
<keyword evidence="4 9" id="KW-0808">Transferase</keyword>
<evidence type="ECO:0000256" key="9">
    <source>
        <dbReference type="RuleBase" id="RU367084"/>
    </source>
</evidence>
<comment type="similarity">
    <text evidence="2 9">Belongs to the PI3/PI4-kinase family. Type II PI4K subfamily.</text>
</comment>
<evidence type="ECO:0000256" key="8">
    <source>
        <dbReference type="ARBA" id="ARBA00023136"/>
    </source>
</evidence>
<dbReference type="OrthoDB" id="3349449at2759"/>
<keyword evidence="6 9" id="KW-0418">Kinase</keyword>
<dbReference type="EMBL" id="CAJPEX010001088">
    <property type="protein sequence ID" value="CAG0918178.1"/>
    <property type="molecule type" value="Genomic_DNA"/>
</dbReference>
<evidence type="ECO:0000256" key="10">
    <source>
        <dbReference type="SAM" id="MobiDB-lite"/>
    </source>
</evidence>